<dbReference type="EMBL" id="MHWZ01000003">
    <property type="protein sequence ID" value="OHB18169.1"/>
    <property type="molecule type" value="Genomic_DNA"/>
</dbReference>
<name>A0A1G2V969_9BACT</name>
<dbReference type="AlphaFoldDB" id="A0A1G2V969"/>
<comment type="caution">
    <text evidence="1">The sequence shown here is derived from an EMBL/GenBank/DDBJ whole genome shotgun (WGS) entry which is preliminary data.</text>
</comment>
<accession>A0A1G2V969</accession>
<protein>
    <submittedName>
        <fullName evidence="1">Uncharacterized protein</fullName>
    </submittedName>
</protein>
<evidence type="ECO:0000313" key="1">
    <source>
        <dbReference type="EMBL" id="OHB18169.1"/>
    </source>
</evidence>
<evidence type="ECO:0000313" key="2">
    <source>
        <dbReference type="Proteomes" id="UP000176868"/>
    </source>
</evidence>
<gene>
    <name evidence="1" type="ORF">A2544_02430</name>
</gene>
<sequence>MHTCATPEDGWALCSHFIGNLFLAIELATEEVVEEDEVNKKKQAKTINDIWAKLVGSLYMVVHRMESNYHYNDAIRMRLILDMVVELGVAESEARAAIRREFHRTRISMTGYR</sequence>
<dbReference type="Proteomes" id="UP000176868">
    <property type="component" value="Unassembled WGS sequence"/>
</dbReference>
<dbReference type="STRING" id="1802782.A2544_02430"/>
<organism evidence="1 2">
    <name type="scientific">Candidatus Zambryskibacteria bacterium RIFOXYD2_FULL_43_10</name>
    <dbReference type="NCBI Taxonomy" id="1802782"/>
    <lineage>
        <taxon>Bacteria</taxon>
        <taxon>Candidatus Zambryskiibacteriota</taxon>
    </lineage>
</organism>
<proteinExistence type="predicted"/>
<reference evidence="1 2" key="1">
    <citation type="journal article" date="2016" name="Nat. Commun.">
        <title>Thousands of microbial genomes shed light on interconnected biogeochemical processes in an aquifer system.</title>
        <authorList>
            <person name="Anantharaman K."/>
            <person name="Brown C.T."/>
            <person name="Hug L.A."/>
            <person name="Sharon I."/>
            <person name="Castelle C.J."/>
            <person name="Probst A.J."/>
            <person name="Thomas B.C."/>
            <person name="Singh A."/>
            <person name="Wilkins M.J."/>
            <person name="Karaoz U."/>
            <person name="Brodie E.L."/>
            <person name="Williams K.H."/>
            <person name="Hubbard S.S."/>
            <person name="Banfield J.F."/>
        </authorList>
    </citation>
    <scope>NUCLEOTIDE SEQUENCE [LARGE SCALE GENOMIC DNA]</scope>
</reference>